<comment type="caution">
    <text evidence="2">The sequence shown here is derived from an EMBL/GenBank/DDBJ whole genome shotgun (WGS) entry which is preliminary data.</text>
</comment>
<dbReference type="PROSITE" id="PS50879">
    <property type="entry name" value="RNASE_H_1"/>
    <property type="match status" value="1"/>
</dbReference>
<dbReference type="GO" id="GO:0003676">
    <property type="term" value="F:nucleic acid binding"/>
    <property type="evidence" value="ECO:0007669"/>
    <property type="project" value="InterPro"/>
</dbReference>
<dbReference type="Gene3D" id="3.30.420.10">
    <property type="entry name" value="Ribonuclease H-like superfamily/Ribonuclease H"/>
    <property type="match status" value="1"/>
</dbReference>
<dbReference type="EMBL" id="BLAL01000196">
    <property type="protein sequence ID" value="GES90798.1"/>
    <property type="molecule type" value="Genomic_DNA"/>
</dbReference>
<dbReference type="InterPro" id="IPR002156">
    <property type="entry name" value="RNaseH_domain"/>
</dbReference>
<evidence type="ECO:0000313" key="3">
    <source>
        <dbReference type="Proteomes" id="UP000615446"/>
    </source>
</evidence>
<feature type="domain" description="RNase H type-1" evidence="1">
    <location>
        <begin position="105"/>
        <end position="225"/>
    </location>
</feature>
<dbReference type="AlphaFoldDB" id="A0A8H3QSQ8"/>
<dbReference type="SUPFAM" id="SSF53098">
    <property type="entry name" value="Ribonuclease H-like"/>
    <property type="match status" value="1"/>
</dbReference>
<protein>
    <submittedName>
        <fullName evidence="2">Ribonuclease H-like domain-containing protein</fullName>
    </submittedName>
</protein>
<dbReference type="Proteomes" id="UP000615446">
    <property type="component" value="Unassembled WGS sequence"/>
</dbReference>
<evidence type="ECO:0000259" key="1">
    <source>
        <dbReference type="PROSITE" id="PS50879"/>
    </source>
</evidence>
<dbReference type="InterPro" id="IPR012337">
    <property type="entry name" value="RNaseH-like_sf"/>
</dbReference>
<accession>A0A8H3QSQ8</accession>
<gene>
    <name evidence="2" type="ORF">RCL2_001762400</name>
</gene>
<reference evidence="2" key="1">
    <citation type="submission" date="2019-10" db="EMBL/GenBank/DDBJ databases">
        <title>Conservation and host-specific expression of non-tandemly repeated heterogenous ribosome RNA gene in arbuscular mycorrhizal fungi.</title>
        <authorList>
            <person name="Maeda T."/>
            <person name="Kobayashi Y."/>
            <person name="Nakagawa T."/>
            <person name="Ezawa T."/>
            <person name="Yamaguchi K."/>
            <person name="Bino T."/>
            <person name="Nishimoto Y."/>
            <person name="Shigenobu S."/>
            <person name="Kawaguchi M."/>
        </authorList>
    </citation>
    <scope>NUCLEOTIDE SEQUENCE</scope>
    <source>
        <strain evidence="2">HR1</strain>
    </source>
</reference>
<name>A0A8H3QSQ8_9GLOM</name>
<evidence type="ECO:0000313" key="2">
    <source>
        <dbReference type="EMBL" id="GES90798.1"/>
    </source>
</evidence>
<organism evidence="2 3">
    <name type="scientific">Rhizophagus clarus</name>
    <dbReference type="NCBI Taxonomy" id="94130"/>
    <lineage>
        <taxon>Eukaryota</taxon>
        <taxon>Fungi</taxon>
        <taxon>Fungi incertae sedis</taxon>
        <taxon>Mucoromycota</taxon>
        <taxon>Glomeromycotina</taxon>
        <taxon>Glomeromycetes</taxon>
        <taxon>Glomerales</taxon>
        <taxon>Glomeraceae</taxon>
        <taxon>Rhizophagus</taxon>
    </lineage>
</organism>
<sequence>MEAKPLNANATSELNRNTLINIQAFRITKKQPSTDNRKREFVHMQQENTLIFGQINKKHIMGKHTIQHWVTTSSEQGLDNGSLANCFNNNSNTFTKHMGTEWVILNEEEKVMLKCSSSITDWPSSTRAELGAILSAILVLQTGQKANIFTDLQAVIDSIKYIRTSLVSEKNKTRMWCKCNNYSIISSIIKLIDNKLLEIMLIKVKGHLGIKGNEEADRMVKNDTEKSTYIKIKDVQQKDLTYNIYWDGIRIDRHIKKFMDNLCETTLDADLIAQHQQQTTGLSNT</sequence>
<dbReference type="GO" id="GO:0004523">
    <property type="term" value="F:RNA-DNA hybrid ribonuclease activity"/>
    <property type="evidence" value="ECO:0007669"/>
    <property type="project" value="InterPro"/>
</dbReference>
<dbReference type="InterPro" id="IPR036397">
    <property type="entry name" value="RNaseH_sf"/>
</dbReference>
<proteinExistence type="predicted"/>
<dbReference type="OrthoDB" id="2408008at2759"/>
<dbReference type="Pfam" id="PF00075">
    <property type="entry name" value="RNase_H"/>
    <property type="match status" value="1"/>
</dbReference>